<dbReference type="SUPFAM" id="SSF50985">
    <property type="entry name" value="RCC1/BLIP-II"/>
    <property type="match status" value="1"/>
</dbReference>
<name>A0A4S2JQC4_9HYME</name>
<feature type="domain" description="RCC1-like" evidence="5">
    <location>
        <begin position="811"/>
        <end position="1048"/>
    </location>
</feature>
<evidence type="ECO:0000256" key="4">
    <source>
        <dbReference type="SAM" id="MobiDB-lite"/>
    </source>
</evidence>
<reference evidence="6 7" key="1">
    <citation type="journal article" date="2019" name="Philos. Trans. R. Soc. Lond., B, Biol. Sci.">
        <title>Ant behaviour and brain gene expression of defending hosts depend on the ecological success of the intruding social parasite.</title>
        <authorList>
            <person name="Kaur R."/>
            <person name="Stoldt M."/>
            <person name="Jongepier E."/>
            <person name="Feldmeyer B."/>
            <person name="Menzel F."/>
            <person name="Bornberg-Bauer E."/>
            <person name="Foitzik S."/>
        </authorList>
    </citation>
    <scope>NUCLEOTIDE SEQUENCE [LARGE SCALE GENOMIC DNA]</scope>
    <source>
        <tissue evidence="6">Whole body</tissue>
    </source>
</reference>
<feature type="repeat" description="RCC1" evidence="3">
    <location>
        <begin position="989"/>
        <end position="1038"/>
    </location>
</feature>
<evidence type="ECO:0000256" key="2">
    <source>
        <dbReference type="ARBA" id="ARBA00022737"/>
    </source>
</evidence>
<evidence type="ECO:0000256" key="3">
    <source>
        <dbReference type="PROSITE-ProRule" id="PRU00235"/>
    </source>
</evidence>
<dbReference type="InterPro" id="IPR009091">
    <property type="entry name" value="RCC1/BLIP-II"/>
</dbReference>
<dbReference type="PROSITE" id="PS00626">
    <property type="entry name" value="RCC1_2"/>
    <property type="match status" value="1"/>
</dbReference>
<sequence length="1895" mass="212267">MDLRAIVTNENLFKLQCLIKTTEIQHSVQCKLEGTLFLALATTNAEIILYFKRASSCLPVVKKIPWFQGPHKQIAAFCFDSSGRWLLCVTLDGSLYILPALTLVDETCIVDERWKTDDATYIPFVTSQLSHFRPRAVTWWKDMKMSMDIGIVGTECGATIFINLLNGQQLGITYINESISGLHICRNEYNDVASLLITSKFQQQWRLPLEHMSFNLLPTFENKEPNTNQLNSNGTIHVHDTNVGDSVPTKSKLQELKQLSVEKLAILKQKIRDTKNQPLGESLQCHDAAASIGESGTGRPVNLEISESNVGFISPEPISRDTFLSLQYDREDRQLYTCYHPVTTYITIHGPDLTVVPLSMHKIFECKTVLVAHRLFFITDVNQRAIYIISDQLSETRINRDYQFNPESVIGTFSFKNSKELIREVYKVTKFDNIVPRKVSEEIESKCTLPKNVRDIKIEPLSLDTCIIVTNRCVYQVVLRKSLLSVFMELVLKKNELQKAGKLAMVFGLNGQHLLEYVGDIFLSNKEFSRAVASYKISKCKLLKSVLKFASIGHTSELLSCLTHCLLTPVITEMPIATRIHLSNLCVLSFIEMTLRVRSEQSKAIYKEFLYFLSTNTFYDELLAINIAGQTYLWEVVHHLATQRSLYSQMLDILVKAIQIFGTNDIYPKSYGLLICLSESDLMQSMLLNYDLARSHVSFVRSNLRDSQIFVLQRLVTLYDPTNPVLRPKLVQCKARHKVIACNLRSTQCHSIDSMDNMDQPDTLVEEIIETFILVLLTLIHKKRLLNPNGKYAFLYDVHVPKDYSEVTPHVDFKRRSLSTGFSHVALVRNGNIYTWGSSVQGCLGTGSSVLRYGAPHAICFFKSMKIEVFSVSCGHCHTLAVTNNGIYAWGASQFGQLGLGKVLQCSSPELITSLAQEIIIDAVAGQYHSVALTADGRIFTWGWGVHGQLGHGNTDEKATPSMVKTLLGVVVCYISAGYAHTLALSVDGVVYAFGCNVLGQLGTGDTAKSSIPTKVALPDGITLISTGYFHNLAVTNANNVYIWGASPQVLRLQAQAQKKTRILEQRDATEKKSKTLEESEKITNLNEEIKEDVLVDGVQTESAQTKARTSDIETQKRPETENADLKGFNFGLTEESQAHLKPCVVDTSLVKGQINQISAGCHHNAVITKDGSLYTWGRNLDGQIGNGTRREVSRPTPLYYNSACIFAQIPPRHNDFKRMQNQWDLDTGAKSTNSLINNGTASENNGNISDSTVRTGNAGLNKERINPIINAVGIACGYDYTVAIQPGGTVLAWGNNSRAQLGRIPAKEARDADDKLVLLKSSKRIVRLPNALHIALDIPSQVPGISTPVISYRANDAFSLAGSVRPLSVIERSPGDVTLHYILEHFHGLYNSANIIEKCIELENYQACSKIAALENNVPAAFTYQLKMLHKLSLQSSRNYQISERQVPHEKINSTLETSSPNVDMTRDSMLSRDIKRNTELFNRQAEKNLMESLENSVARSWTKISTSRSLNNLQTLAQELYSFDCQGGLEELCGTRKDDDGLSLNVNINTDHSDTEHYATNEDKQHPHEWIEDLIFNENATSLLQHKDVTLRNSAQTSSRSVCTKATLSIVNDDRCDVNEEKTVFLDKVSSRSQRNYVINETIRALKFYLKSITNEANTVKCEMLQSAIGFWIVHNLPMQSLENVFLEHIHIVYYPLGLLLFCQNATGRYLNVSKTYDDEGKACCANSLFSIKFCLRVLAMLMQRIDEDDIMPEYIKIFSSLMADTYGAPLNGYPGTSRNNDPEQMMEGIVSTIFSEMEDSRLFTHIKDSDTINHLLTTEEDTMIFTCGHHFPISLYEADVIPTMETELLTSPSLTLPCTSQYLGNMLPHTSKPEILCPLCIIGALRVTTVKD</sequence>
<dbReference type="PANTHER" id="PTHR45982:SF1">
    <property type="entry name" value="REGULATOR OF CHROMOSOME CONDENSATION"/>
    <property type="match status" value="1"/>
</dbReference>
<gene>
    <name evidence="6" type="ORF">DBV15_02866</name>
</gene>
<evidence type="ECO:0000256" key="1">
    <source>
        <dbReference type="ARBA" id="ARBA00022658"/>
    </source>
</evidence>
<proteinExistence type="predicted"/>
<feature type="repeat" description="RCC1" evidence="3">
    <location>
        <begin position="885"/>
        <end position="936"/>
    </location>
</feature>
<feature type="repeat" description="RCC1" evidence="3">
    <location>
        <begin position="937"/>
        <end position="988"/>
    </location>
</feature>
<dbReference type="PANTHER" id="PTHR45982">
    <property type="entry name" value="REGULATOR OF CHROMOSOME CONDENSATION"/>
    <property type="match status" value="1"/>
</dbReference>
<dbReference type="InterPro" id="IPR000408">
    <property type="entry name" value="Reg_chr_condens"/>
</dbReference>
<dbReference type="Pfam" id="PF13540">
    <property type="entry name" value="RCC1_2"/>
    <property type="match status" value="1"/>
</dbReference>
<keyword evidence="1" id="KW-0344">Guanine-nucleotide releasing factor</keyword>
<evidence type="ECO:0000259" key="5">
    <source>
        <dbReference type="Pfam" id="PF25390"/>
    </source>
</evidence>
<feature type="repeat" description="RCC1" evidence="3">
    <location>
        <begin position="1172"/>
        <end position="1239"/>
    </location>
</feature>
<dbReference type="EMBL" id="QBLH01003621">
    <property type="protein sequence ID" value="TGZ37017.1"/>
    <property type="molecule type" value="Genomic_DNA"/>
</dbReference>
<keyword evidence="2" id="KW-0677">Repeat</keyword>
<comment type="caution">
    <text evidence="6">The sequence shown here is derived from an EMBL/GenBank/DDBJ whole genome shotgun (WGS) entry which is preliminary data.</text>
</comment>
<feature type="compositionally biased region" description="Basic and acidic residues" evidence="4">
    <location>
        <begin position="1109"/>
        <end position="1118"/>
    </location>
</feature>
<feature type="repeat" description="RCC1" evidence="3">
    <location>
        <begin position="831"/>
        <end position="885"/>
    </location>
</feature>
<dbReference type="PRINTS" id="PR00633">
    <property type="entry name" value="RCCNDNSATION"/>
</dbReference>
<dbReference type="Proteomes" id="UP000310200">
    <property type="component" value="Unassembled WGS sequence"/>
</dbReference>
<dbReference type="InterPro" id="IPR058923">
    <property type="entry name" value="RCC1-like_dom"/>
</dbReference>
<dbReference type="InterPro" id="IPR051553">
    <property type="entry name" value="Ran_GTPase-activating"/>
</dbReference>
<keyword evidence="7" id="KW-1185">Reference proteome</keyword>
<feature type="region of interest" description="Disordered" evidence="4">
    <location>
        <begin position="1098"/>
        <end position="1118"/>
    </location>
</feature>
<evidence type="ECO:0000313" key="6">
    <source>
        <dbReference type="EMBL" id="TGZ37017.1"/>
    </source>
</evidence>
<dbReference type="STRING" id="300112.A0A4S2JQC4"/>
<dbReference type="PROSITE" id="PS50012">
    <property type="entry name" value="RCC1_3"/>
    <property type="match status" value="5"/>
</dbReference>
<dbReference type="Pfam" id="PF25390">
    <property type="entry name" value="WD40_RLD"/>
    <property type="match status" value="1"/>
</dbReference>
<organism evidence="6 7">
    <name type="scientific">Temnothorax longispinosus</name>
    <dbReference type="NCBI Taxonomy" id="300112"/>
    <lineage>
        <taxon>Eukaryota</taxon>
        <taxon>Metazoa</taxon>
        <taxon>Ecdysozoa</taxon>
        <taxon>Arthropoda</taxon>
        <taxon>Hexapoda</taxon>
        <taxon>Insecta</taxon>
        <taxon>Pterygota</taxon>
        <taxon>Neoptera</taxon>
        <taxon>Endopterygota</taxon>
        <taxon>Hymenoptera</taxon>
        <taxon>Apocrita</taxon>
        <taxon>Aculeata</taxon>
        <taxon>Formicoidea</taxon>
        <taxon>Formicidae</taxon>
        <taxon>Myrmicinae</taxon>
        <taxon>Temnothorax</taxon>
    </lineage>
</organism>
<dbReference type="Gene3D" id="2.130.10.30">
    <property type="entry name" value="Regulator of chromosome condensation 1/beta-lactamase-inhibitor protein II"/>
    <property type="match status" value="2"/>
</dbReference>
<protein>
    <submittedName>
        <fullName evidence="6">X-linked retinitis pigmentosa GTPase regulator-like protein</fullName>
    </submittedName>
</protein>
<accession>A0A4S2JQC4</accession>
<evidence type="ECO:0000313" key="7">
    <source>
        <dbReference type="Proteomes" id="UP000310200"/>
    </source>
</evidence>